<keyword evidence="9" id="KW-0963">Cytoplasm</keyword>
<dbReference type="OrthoDB" id="527344at2759"/>
<dbReference type="PROSITE" id="PS50089">
    <property type="entry name" value="ZF_RING_2"/>
    <property type="match status" value="1"/>
</dbReference>
<comment type="catalytic activity">
    <reaction evidence="1 9">
        <text>S-ubiquitinyl-[E2 ubiquitin-conjugating enzyme]-L-cysteine + [acceptor protein]-L-lysine = [E2 ubiquitin-conjugating enzyme]-L-cysteine + N(6)-ubiquitinyl-[acceptor protein]-L-lysine.</text>
        <dbReference type="EC" id="2.3.2.27"/>
    </reaction>
</comment>
<dbReference type="GO" id="GO:0061630">
    <property type="term" value="F:ubiquitin protein ligase activity"/>
    <property type="evidence" value="ECO:0000318"/>
    <property type="project" value="GO_Central"/>
</dbReference>
<evidence type="ECO:0000313" key="11">
    <source>
        <dbReference type="Ensembl" id="ENSACAP00000009525.3"/>
    </source>
</evidence>
<keyword evidence="12" id="KW-1185">Reference proteome</keyword>
<dbReference type="PROSITE" id="PS00518">
    <property type="entry name" value="ZF_RING_1"/>
    <property type="match status" value="1"/>
</dbReference>
<dbReference type="InterPro" id="IPR057051">
    <property type="entry name" value="PARP14_RPM_1"/>
</dbReference>
<dbReference type="UniPathway" id="UPA00143"/>
<dbReference type="Gene3D" id="3.30.40.10">
    <property type="entry name" value="Zinc/RING finger domain, C3HC4 (zinc finger)"/>
    <property type="match status" value="1"/>
</dbReference>
<reference evidence="11" key="3">
    <citation type="submission" date="2025-09" db="UniProtKB">
        <authorList>
            <consortium name="Ensembl"/>
        </authorList>
    </citation>
    <scope>IDENTIFICATION</scope>
</reference>
<dbReference type="GO" id="GO:0005654">
    <property type="term" value="C:nucleoplasm"/>
    <property type="evidence" value="ECO:0000318"/>
    <property type="project" value="GO_Central"/>
</dbReference>
<reference evidence="11" key="2">
    <citation type="submission" date="2025-08" db="UniProtKB">
        <authorList>
            <consortium name="Ensembl"/>
        </authorList>
    </citation>
    <scope>IDENTIFICATION</scope>
</reference>
<dbReference type="CTD" id="151636"/>
<comment type="pathway">
    <text evidence="2 9">Protein modification; protein ubiquitination.</text>
</comment>
<dbReference type="PANTHER" id="PTHR12622">
    <property type="entry name" value="DELTEX-RELATED"/>
    <property type="match status" value="1"/>
</dbReference>
<dbReference type="Pfam" id="PF21717">
    <property type="entry name" value="DTX3L_a-b"/>
    <property type="match status" value="1"/>
</dbReference>
<sequence>MAARARPLLVRVHPCDINSVRMEVKLEAYFQSPKKSGGGECKVRARDGERGLYAVWFLSEEAKNQVKVREPHCISFEGRNLDICILPNSEVDAVGPEGRLLANHSSPVAEASPVLNTMSAQNELEWKPGGKRADDFDHLTKKIFLSVSATLNTDLLTREERDQVATLFPTIKIDLCSSHIGIEKVLGDYDDIQKLHSHFEKVLGNSHRHRSAFLPLKGQNSLEEMDVEMESLKEESKNDIEVMSNMEVPSAIFEYYNQVYKEKVLELEQKCNAKLTWSDHGKGLTSVRFVSLGTPNSIEKAQQKFVSAFQKITSVLKQEIIPFTDRLHFTKAQELLSTQYKNVLVKAEGKELILRGPGREISAAKNAIEEIKTKLSEKNPKTNSPESGIEVNADTFKFLEPILAKDIEAINQKYGTEIDTKPSVNSGNLIIIFKPKRYTHLYEVPKAYNSFFEIYLKCVREPREKKIYWNLLEVQKKLLTQFFPQLCTEHPQVTLQNKGEGQLILHGLPEDICKAENHIKTFLESAVDPPPSVSASSTEAMLGRPFEQNSDHRMHLTQAKHPSQEKSDLKAKEVEQEEQCSICMDKFNQKEVLPKCKHEFCRECIREAMKHKPACPVCNEFYGKIKGNQPPGQMTVTKNSWHLPGYEGSGTINITYTIPDGIQTENHPHPGKRFFGTSRIAYLPDNEEGREVLKLLRRAFDQKLIFTVGESRTSGISDVVTWNDIHHKTTMCGGPQSFGYPDPHYLKRVKEELKAKGIE</sequence>
<keyword evidence="4 9" id="KW-0808">Transferase</keyword>
<evidence type="ECO:0000259" key="10">
    <source>
        <dbReference type="PROSITE" id="PS50089"/>
    </source>
</evidence>
<dbReference type="InterPro" id="IPR048409">
    <property type="entry name" value="DTX3L_KH-like"/>
</dbReference>
<evidence type="ECO:0000256" key="4">
    <source>
        <dbReference type="ARBA" id="ARBA00022679"/>
    </source>
</evidence>
<evidence type="ECO:0000256" key="7">
    <source>
        <dbReference type="ARBA" id="ARBA00022833"/>
    </source>
</evidence>
<dbReference type="eggNOG" id="ENOG502RGAW">
    <property type="taxonomic scope" value="Eukaryota"/>
</dbReference>
<evidence type="ECO:0000256" key="2">
    <source>
        <dbReference type="ARBA" id="ARBA00004906"/>
    </source>
</evidence>
<comment type="similarity">
    <text evidence="3 9">Belongs to the Deltex family.</text>
</comment>
<dbReference type="Pfam" id="PF21718">
    <property type="entry name" value="KH_DTX3L"/>
    <property type="match status" value="2"/>
</dbReference>
<dbReference type="InParanoid" id="G1KJ94"/>
<dbReference type="Gene3D" id="3.30.390.130">
    <property type="match status" value="1"/>
</dbReference>
<dbReference type="Gene3D" id="3.30.70.330">
    <property type="match status" value="1"/>
</dbReference>
<dbReference type="SUPFAM" id="SSF57850">
    <property type="entry name" value="RING/U-box"/>
    <property type="match status" value="1"/>
</dbReference>
<evidence type="ECO:0000256" key="3">
    <source>
        <dbReference type="ARBA" id="ARBA00009413"/>
    </source>
</evidence>
<accession>G1KJ94</accession>
<dbReference type="STRING" id="28377.ENSACAP00000009525"/>
<dbReference type="InterPro" id="IPR039396">
    <property type="entry name" value="Deltex_C"/>
</dbReference>
<dbReference type="InterPro" id="IPR048418">
    <property type="entry name" value="DTX3L_a/b_dom"/>
</dbReference>
<dbReference type="FunFam" id="3.30.390.130:FF:000001">
    <property type="entry name" value="Probable E3 ubiquitin-protein ligase DTX3"/>
    <property type="match status" value="1"/>
</dbReference>
<keyword evidence="5 9" id="KW-0479">Metal-binding</keyword>
<evidence type="ECO:0000256" key="6">
    <source>
        <dbReference type="ARBA" id="ARBA00022771"/>
    </source>
</evidence>
<name>G1KJ94_ANOCA</name>
<dbReference type="InterPro" id="IPR001841">
    <property type="entry name" value="Znf_RING"/>
</dbReference>
<evidence type="ECO:0000256" key="5">
    <source>
        <dbReference type="ARBA" id="ARBA00022723"/>
    </source>
</evidence>
<feature type="domain" description="RING-type" evidence="10">
    <location>
        <begin position="580"/>
        <end position="619"/>
    </location>
</feature>
<dbReference type="GeneID" id="100555386"/>
<keyword evidence="7 9" id="KW-0862">Zinc</keyword>
<organism evidence="11 12">
    <name type="scientific">Anolis carolinensis</name>
    <name type="common">Green anole</name>
    <name type="synonym">American chameleon</name>
    <dbReference type="NCBI Taxonomy" id="28377"/>
    <lineage>
        <taxon>Eukaryota</taxon>
        <taxon>Metazoa</taxon>
        <taxon>Chordata</taxon>
        <taxon>Craniata</taxon>
        <taxon>Vertebrata</taxon>
        <taxon>Euteleostomi</taxon>
        <taxon>Lepidosauria</taxon>
        <taxon>Squamata</taxon>
        <taxon>Bifurcata</taxon>
        <taxon>Unidentata</taxon>
        <taxon>Episquamata</taxon>
        <taxon>Toxicofera</taxon>
        <taxon>Iguania</taxon>
        <taxon>Dactyloidae</taxon>
        <taxon>Anolis</taxon>
    </lineage>
</organism>
<dbReference type="Ensembl" id="ENSACAT00000009722.4">
    <property type="protein sequence ID" value="ENSACAP00000009525.3"/>
    <property type="gene ID" value="ENSACAG00000009732.4"/>
</dbReference>
<dbReference type="Bgee" id="ENSACAG00000009732">
    <property type="expression patterns" value="Expressed in skeletal muscle tissue and 9 other cell types or tissues"/>
</dbReference>
<reference evidence="11 12" key="1">
    <citation type="submission" date="2009-12" db="EMBL/GenBank/DDBJ databases">
        <title>The Genome Sequence of Anolis carolinensis (Green Anole Lizard).</title>
        <authorList>
            <consortium name="The Genome Sequencing Platform"/>
            <person name="Di Palma F."/>
            <person name="Alfoldi J."/>
            <person name="Heiman D."/>
            <person name="Young S."/>
            <person name="Grabherr M."/>
            <person name="Johnson J."/>
            <person name="Lander E.S."/>
            <person name="Lindblad-Toh K."/>
        </authorList>
    </citation>
    <scope>NUCLEOTIDE SEQUENCE [LARGE SCALE GENOMIC DNA]</scope>
    <source>
        <strain evidence="11 12">JBL SC #1</strain>
    </source>
</reference>
<dbReference type="InterPro" id="IPR012677">
    <property type="entry name" value="Nucleotide-bd_a/b_plait_sf"/>
</dbReference>
<proteinExistence type="inferred from homology"/>
<dbReference type="GeneTree" id="ENSGT00940000154578"/>
<dbReference type="CDD" id="cd09633">
    <property type="entry name" value="Deltex_C"/>
    <property type="match status" value="1"/>
</dbReference>
<dbReference type="InterPro" id="IPR013083">
    <property type="entry name" value="Znf_RING/FYVE/PHD"/>
</dbReference>
<protein>
    <recommendedName>
        <fullName evidence="9">E3 ubiquitin-protein ligase</fullName>
        <ecNumber evidence="9">2.3.2.27</ecNumber>
    </recommendedName>
</protein>
<dbReference type="KEGG" id="acs:100555386"/>
<dbReference type="Pfam" id="PF13923">
    <property type="entry name" value="zf-C3HC4_2"/>
    <property type="match status" value="1"/>
</dbReference>
<dbReference type="GO" id="GO:0005737">
    <property type="term" value="C:cytoplasm"/>
    <property type="evidence" value="ECO:0007669"/>
    <property type="project" value="UniProtKB-SubCell"/>
</dbReference>
<dbReference type="AlphaFoldDB" id="G1KJ94"/>
<dbReference type="EC" id="2.3.2.27" evidence="9"/>
<comment type="subcellular location">
    <subcellularLocation>
        <location evidence="9">Cytoplasm</location>
    </subcellularLocation>
</comment>
<dbReference type="GO" id="GO:0016567">
    <property type="term" value="P:protein ubiquitination"/>
    <property type="evidence" value="ECO:0000318"/>
    <property type="project" value="GO_Central"/>
</dbReference>
<dbReference type="GO" id="GO:0007219">
    <property type="term" value="P:Notch signaling pathway"/>
    <property type="evidence" value="ECO:0000318"/>
    <property type="project" value="GO_Central"/>
</dbReference>
<dbReference type="GO" id="GO:0008270">
    <property type="term" value="F:zinc ion binding"/>
    <property type="evidence" value="ECO:0007669"/>
    <property type="project" value="UniProtKB-KW"/>
</dbReference>
<keyword evidence="6 8" id="KW-0863">Zinc-finger</keyword>
<dbReference type="Pfam" id="PF18102">
    <property type="entry name" value="DTC"/>
    <property type="match status" value="1"/>
</dbReference>
<gene>
    <name evidence="11" type="primary">dtx3l</name>
</gene>
<dbReference type="HOGENOM" id="CLU_024295_0_0_1"/>
<dbReference type="Proteomes" id="UP000001646">
    <property type="component" value="Chromosome 1"/>
</dbReference>
<evidence type="ECO:0000256" key="1">
    <source>
        <dbReference type="ARBA" id="ARBA00000900"/>
    </source>
</evidence>
<evidence type="ECO:0000256" key="8">
    <source>
        <dbReference type="PROSITE-ProRule" id="PRU00175"/>
    </source>
</evidence>
<dbReference type="SMART" id="SM00184">
    <property type="entry name" value="RING"/>
    <property type="match status" value="1"/>
</dbReference>
<dbReference type="InterPro" id="IPR039398">
    <property type="entry name" value="Deltex_fam"/>
</dbReference>
<dbReference type="Pfam" id="PF23222">
    <property type="entry name" value="RRM_PARP14_1"/>
    <property type="match status" value="1"/>
</dbReference>
<dbReference type="InterPro" id="IPR039399">
    <property type="entry name" value="Deltex_C_sf"/>
</dbReference>
<dbReference type="InterPro" id="IPR017907">
    <property type="entry name" value="Znf_RING_CS"/>
</dbReference>
<evidence type="ECO:0000256" key="9">
    <source>
        <dbReference type="RuleBase" id="RU367105"/>
    </source>
</evidence>
<evidence type="ECO:0000313" key="12">
    <source>
        <dbReference type="Proteomes" id="UP000001646"/>
    </source>
</evidence>